<dbReference type="eggNOG" id="COG1386">
    <property type="taxonomic scope" value="Bacteria"/>
</dbReference>
<feature type="region of interest" description="Disordered" evidence="5">
    <location>
        <begin position="285"/>
        <end position="311"/>
    </location>
</feature>
<dbReference type="GO" id="GO:0051304">
    <property type="term" value="P:chromosome separation"/>
    <property type="evidence" value="ECO:0007669"/>
    <property type="project" value="InterPro"/>
</dbReference>
<keyword evidence="1" id="KW-0963">Cytoplasm</keyword>
<dbReference type="EMBL" id="JGZR01000005">
    <property type="protein sequence ID" value="KFJ04090.1"/>
    <property type="molecule type" value="Genomic_DNA"/>
</dbReference>
<sequence>MSGEMQTPQGLWPGPNPSAAASQERTAPPARPEYVDFDVEDFPGGLRGCLEAILMVADQPQQSADLARVLAVDEAQVDVALAALQADYDGRGNMAGQGIAGRGEAVDEAAFASHVESQDSAKSASSVGRVNLADRADTSKSDDSCSSIDGNGSTGVLRGFELRHTVRGWQFANRADYEPVVAAFVTDGQTARLSQAALEALAIIAYRQPVTRAQVAAIRGVNSDGVIRSLVVRGLIREEGIDPESRAALLATSGLFLEHMGLDSLDQLPSLAPFMPPIDEMEKTEVEKREMEESATVRDEAEEHEGSMRIE</sequence>
<evidence type="ECO:0000256" key="1">
    <source>
        <dbReference type="ARBA" id="ARBA00022490"/>
    </source>
</evidence>
<feature type="region of interest" description="Disordered" evidence="5">
    <location>
        <begin position="1"/>
        <end position="32"/>
    </location>
</feature>
<evidence type="ECO:0000256" key="3">
    <source>
        <dbReference type="ARBA" id="ARBA00022829"/>
    </source>
</evidence>
<dbReference type="Proteomes" id="UP000029055">
    <property type="component" value="Unassembled WGS sequence"/>
</dbReference>
<accession>A0A087E8I9</accession>
<protein>
    <submittedName>
        <fullName evidence="6">Chromosome segregation protein ScpB</fullName>
    </submittedName>
</protein>
<dbReference type="InterPro" id="IPR036388">
    <property type="entry name" value="WH-like_DNA-bd_sf"/>
</dbReference>
<dbReference type="NCBIfam" id="TIGR00281">
    <property type="entry name" value="SMC-Scp complex subunit ScpB"/>
    <property type="match status" value="1"/>
</dbReference>
<reference evidence="6 7" key="1">
    <citation type="submission" date="2014-03" db="EMBL/GenBank/DDBJ databases">
        <title>Genomics of Bifidobacteria.</title>
        <authorList>
            <person name="Ventura M."/>
            <person name="Milani C."/>
            <person name="Lugli G.A."/>
        </authorList>
    </citation>
    <scope>NUCLEOTIDE SEQUENCE [LARGE SCALE GENOMIC DNA]</scope>
    <source>
        <strain evidence="6 7">LMG 11597</strain>
    </source>
</reference>
<organism evidence="6 7">
    <name type="scientific">Bifidobacterium subtile</name>
    <dbReference type="NCBI Taxonomy" id="77635"/>
    <lineage>
        <taxon>Bacteria</taxon>
        <taxon>Bacillati</taxon>
        <taxon>Actinomycetota</taxon>
        <taxon>Actinomycetes</taxon>
        <taxon>Bifidobacteriales</taxon>
        <taxon>Bifidobacteriaceae</taxon>
        <taxon>Bifidobacterium</taxon>
    </lineage>
</organism>
<evidence type="ECO:0000256" key="2">
    <source>
        <dbReference type="ARBA" id="ARBA00022618"/>
    </source>
</evidence>
<dbReference type="SUPFAM" id="SSF46785">
    <property type="entry name" value="Winged helix' DNA-binding domain"/>
    <property type="match status" value="2"/>
</dbReference>
<gene>
    <name evidence="6" type="ORF">BISU_1128</name>
</gene>
<keyword evidence="3" id="KW-0159">Chromosome partition</keyword>
<comment type="caution">
    <text evidence="6">The sequence shown here is derived from an EMBL/GenBank/DDBJ whole genome shotgun (WGS) entry which is preliminary data.</text>
</comment>
<evidence type="ECO:0000313" key="7">
    <source>
        <dbReference type="Proteomes" id="UP000029055"/>
    </source>
</evidence>
<dbReference type="Gene3D" id="1.10.10.10">
    <property type="entry name" value="Winged helix-like DNA-binding domain superfamily/Winged helix DNA-binding domain"/>
    <property type="match status" value="2"/>
</dbReference>
<dbReference type="PANTHER" id="PTHR34298:SF2">
    <property type="entry name" value="SEGREGATION AND CONDENSATION PROTEIN B"/>
    <property type="match status" value="1"/>
</dbReference>
<dbReference type="GO" id="GO:0051301">
    <property type="term" value="P:cell division"/>
    <property type="evidence" value="ECO:0007669"/>
    <property type="project" value="UniProtKB-KW"/>
</dbReference>
<dbReference type="Pfam" id="PF04079">
    <property type="entry name" value="SMC_ScpB"/>
    <property type="match status" value="1"/>
</dbReference>
<proteinExistence type="predicted"/>
<dbReference type="InterPro" id="IPR036390">
    <property type="entry name" value="WH_DNA-bd_sf"/>
</dbReference>
<dbReference type="InterPro" id="IPR005234">
    <property type="entry name" value="ScpB_csome_segregation"/>
</dbReference>
<dbReference type="AlphaFoldDB" id="A0A087E8I9"/>
<evidence type="ECO:0000256" key="5">
    <source>
        <dbReference type="SAM" id="MobiDB-lite"/>
    </source>
</evidence>
<dbReference type="STRING" id="77635.BISU_1128"/>
<name>A0A087E8I9_9BIFI</name>
<keyword evidence="2" id="KW-0132">Cell division</keyword>
<dbReference type="PANTHER" id="PTHR34298">
    <property type="entry name" value="SEGREGATION AND CONDENSATION PROTEIN B"/>
    <property type="match status" value="1"/>
</dbReference>
<keyword evidence="4" id="KW-0131">Cell cycle</keyword>
<evidence type="ECO:0000256" key="4">
    <source>
        <dbReference type="ARBA" id="ARBA00023306"/>
    </source>
</evidence>
<evidence type="ECO:0000313" key="6">
    <source>
        <dbReference type="EMBL" id="KFJ04090.1"/>
    </source>
</evidence>
<keyword evidence="7" id="KW-1185">Reference proteome</keyword>